<dbReference type="RefSeq" id="WP_131153668.1">
    <property type="nucleotide sequence ID" value="NZ_CP036402.1"/>
</dbReference>
<evidence type="ECO:0000256" key="3">
    <source>
        <dbReference type="ARBA" id="ARBA00022840"/>
    </source>
</evidence>
<keyword evidence="2 4" id="KW-0547">Nucleotide-binding</keyword>
<dbReference type="GO" id="GO:0046872">
    <property type="term" value="F:metal ion binding"/>
    <property type="evidence" value="ECO:0007669"/>
    <property type="project" value="InterPro"/>
</dbReference>
<evidence type="ECO:0000259" key="5">
    <source>
        <dbReference type="PROSITE" id="PS50975"/>
    </source>
</evidence>
<dbReference type="SUPFAM" id="SSF56059">
    <property type="entry name" value="Glutathione synthetase ATP-binding domain-like"/>
    <property type="match status" value="1"/>
</dbReference>
<keyword evidence="3 4" id="KW-0067">ATP-binding</keyword>
<dbReference type="KEGG" id="erz:ER308_03250"/>
<dbReference type="PANTHER" id="PTHR43585:SF2">
    <property type="entry name" value="ATP-GRASP ENZYME FSQD"/>
    <property type="match status" value="1"/>
</dbReference>
<sequence length="430" mass="44770">MARVALVLPATTYRAAEFLEAAGRLDIDIVVASDHGSVLDGLGGEHLVRVDLGDSQATAQRLAEVHAHLPLDAVVGVDDAGVRAAAEASAALGLPHAPPDAVAAASDKQELRERLRAGNVDQPRWRVIPSDADLDEAVAAAAEAVGLPCVVKPTRLAASRGVLRADTIRDACDAAERARAIAHAADVPATLLVEGFVPGEEVALDGLVRGGELVPLALFDKPDPLDGPVFEETYYVTPARLDETTAARVTDVAARAVATLGVDEGPVHAELRLPPDRPPVVLEVAARTIGGRCGRALTFGLGMSLEEVVLRHATGKALPALAREDAAAGALMVPIPQATDGANHGVLATFDGIERARAVPGVEEVSRSVPLGRTVRRLPEGDRYLGFVIARARTADEVEAALRRAHAELEIRVEPARDVGADEGSPACAS</sequence>
<dbReference type="InterPro" id="IPR052032">
    <property type="entry name" value="ATP-dep_AA_Ligase"/>
</dbReference>
<dbReference type="OrthoDB" id="24041at2"/>
<dbReference type="EMBL" id="CP036402">
    <property type="protein sequence ID" value="QBI18670.1"/>
    <property type="molecule type" value="Genomic_DNA"/>
</dbReference>
<evidence type="ECO:0000256" key="4">
    <source>
        <dbReference type="PROSITE-ProRule" id="PRU00409"/>
    </source>
</evidence>
<proteinExistence type="predicted"/>
<evidence type="ECO:0000313" key="6">
    <source>
        <dbReference type="EMBL" id="QBI18670.1"/>
    </source>
</evidence>
<keyword evidence="1" id="KW-0436">Ligase</keyword>
<dbReference type="AlphaFoldDB" id="A0A411YBT9"/>
<evidence type="ECO:0000256" key="1">
    <source>
        <dbReference type="ARBA" id="ARBA00022598"/>
    </source>
</evidence>
<dbReference type="InterPro" id="IPR041472">
    <property type="entry name" value="BL00235/CARNS1_N"/>
</dbReference>
<dbReference type="InterPro" id="IPR011761">
    <property type="entry name" value="ATP-grasp"/>
</dbReference>
<dbReference type="Gene3D" id="3.30.470.20">
    <property type="entry name" value="ATP-grasp fold, B domain"/>
    <property type="match status" value="1"/>
</dbReference>
<dbReference type="Gene3D" id="3.40.50.20">
    <property type="match status" value="1"/>
</dbReference>
<dbReference type="PANTHER" id="PTHR43585">
    <property type="entry name" value="FUMIPYRROLE BIOSYNTHESIS PROTEIN C"/>
    <property type="match status" value="1"/>
</dbReference>
<dbReference type="Pfam" id="PF18603">
    <property type="entry name" value="LAL_C2"/>
    <property type="match status" value="1"/>
</dbReference>
<accession>A0A411YBT9</accession>
<dbReference type="GO" id="GO:0005524">
    <property type="term" value="F:ATP binding"/>
    <property type="evidence" value="ECO:0007669"/>
    <property type="project" value="UniProtKB-UniRule"/>
</dbReference>
<protein>
    <submittedName>
        <fullName evidence="6">ATP-grasp domain-containing protein</fullName>
    </submittedName>
</protein>
<name>A0A411YBT9_9ACTN</name>
<organism evidence="6 7">
    <name type="scientific">Egibacter rhizosphaerae</name>
    <dbReference type="NCBI Taxonomy" id="1670831"/>
    <lineage>
        <taxon>Bacteria</taxon>
        <taxon>Bacillati</taxon>
        <taxon>Actinomycetota</taxon>
        <taxon>Nitriliruptoria</taxon>
        <taxon>Egibacterales</taxon>
        <taxon>Egibacteraceae</taxon>
        <taxon>Egibacter</taxon>
    </lineage>
</organism>
<dbReference type="Proteomes" id="UP000291469">
    <property type="component" value="Chromosome"/>
</dbReference>
<evidence type="ECO:0000313" key="7">
    <source>
        <dbReference type="Proteomes" id="UP000291469"/>
    </source>
</evidence>
<dbReference type="Pfam" id="PF18130">
    <property type="entry name" value="ATPgrasp_N"/>
    <property type="match status" value="1"/>
</dbReference>
<gene>
    <name evidence="6" type="ORF">ER308_03250</name>
</gene>
<dbReference type="PROSITE" id="PS50975">
    <property type="entry name" value="ATP_GRASP"/>
    <property type="match status" value="1"/>
</dbReference>
<dbReference type="GO" id="GO:0016874">
    <property type="term" value="F:ligase activity"/>
    <property type="evidence" value="ECO:0007669"/>
    <property type="project" value="UniProtKB-KW"/>
</dbReference>
<reference evidence="6 7" key="1">
    <citation type="submission" date="2019-01" db="EMBL/GenBank/DDBJ databases">
        <title>Egibacter rhizosphaerae EGI 80759T.</title>
        <authorList>
            <person name="Chen D.-D."/>
            <person name="Tian Y."/>
            <person name="Jiao J.-Y."/>
            <person name="Zhang X.-T."/>
            <person name="Zhang Y.-G."/>
            <person name="Zhang Y."/>
            <person name="Xiao M."/>
            <person name="Shu W.-S."/>
            <person name="Li W.-J."/>
        </authorList>
    </citation>
    <scope>NUCLEOTIDE SEQUENCE [LARGE SCALE GENOMIC DNA]</scope>
    <source>
        <strain evidence="6 7">EGI 80759</strain>
    </source>
</reference>
<feature type="domain" description="ATP-grasp" evidence="5">
    <location>
        <begin position="112"/>
        <end position="314"/>
    </location>
</feature>
<dbReference type="Pfam" id="PF13535">
    <property type="entry name" value="ATP-grasp_4"/>
    <property type="match status" value="1"/>
</dbReference>
<evidence type="ECO:0000256" key="2">
    <source>
        <dbReference type="ARBA" id="ARBA00022741"/>
    </source>
</evidence>
<keyword evidence="7" id="KW-1185">Reference proteome</keyword>
<dbReference type="InterPro" id="IPR040570">
    <property type="entry name" value="LAL_C2"/>
</dbReference>